<dbReference type="Pfam" id="PF00171">
    <property type="entry name" value="Aldedh"/>
    <property type="match status" value="1"/>
</dbReference>
<organism evidence="6">
    <name type="scientific">Zymomonas mobilis subsp. mobilis (strain ATCC 31821 / ZM4 / CP4)</name>
    <dbReference type="NCBI Taxonomy" id="264203"/>
    <lineage>
        <taxon>Bacteria</taxon>
        <taxon>Pseudomonadati</taxon>
        <taxon>Pseudomonadota</taxon>
        <taxon>Alphaproteobacteria</taxon>
        <taxon>Sphingomonadales</taxon>
        <taxon>Zymomonadaceae</taxon>
        <taxon>Zymomonas</taxon>
    </lineage>
</organism>
<sequence length="483" mass="53144">MKQFIKDKTFINGQWIESSNGQKFLVKNPATGEILAEVPCCGEIETDLAIEGAKKAQKIWEKTTASERSEVILEIYSNILKKKDDLAEILTREQGKPLSEAKGEIEFAASFFKWFAEEARRSYGKTIPSAQKNCRYLTVKKPIGVCAAITPWNFPIGMLARKIAPALAAGCSVIIKPAEQTPLISLAFAQIIDDLKLIPGLVNILTTDNETTPVVGKLLCLSSDIRLISFTGSTDTGKWIYRHSSENIKKLSLELGGNAPFIVFDDADISLAVQGLINSRFRNAGQTCVSANRIFIHKDIHDKFIAELKDKVKKQIKVGNGLDKETTMGPLIDEKAVEKVRNLLDDALAKKAVIELGKEDIRDIKGQFFPPVILSGITPKMDIYHQEIFGPVISIIKFSEENAVVDEANDTKSGLASYIYTNDIKRVSRLSDGLAYGMIGVNYHAISAPEIPFGGVKESGLGREGGDIGLEEYQDIQYICLGI</sequence>
<dbReference type="AlphaFoldDB" id="A0A806CIM4"/>
<evidence type="ECO:0000313" key="6">
    <source>
        <dbReference type="EMBL" id="ADC33837.1"/>
    </source>
</evidence>
<dbReference type="PANTHER" id="PTHR43353">
    <property type="entry name" value="SUCCINATE-SEMIALDEHYDE DEHYDROGENASE, MITOCHONDRIAL"/>
    <property type="match status" value="1"/>
</dbReference>
<dbReference type="Gene3D" id="3.40.605.10">
    <property type="entry name" value="Aldehyde Dehydrogenase, Chain A, domain 1"/>
    <property type="match status" value="1"/>
</dbReference>
<dbReference type="GeneID" id="79905321"/>
<dbReference type="InterPro" id="IPR016163">
    <property type="entry name" value="Ald_DH_C"/>
</dbReference>
<dbReference type="InterPro" id="IPR050740">
    <property type="entry name" value="Aldehyde_DH_Superfamily"/>
</dbReference>
<geneLocation type="plasmid" evidence="6">
    <name>pZZM402</name>
</geneLocation>
<dbReference type="FunFam" id="3.40.309.10:FF:000004">
    <property type="entry name" value="Succinate-semialdehyde dehydrogenase I"/>
    <property type="match status" value="1"/>
</dbReference>
<keyword evidence="6" id="KW-0614">Plasmid</keyword>
<accession>A0A806CIM4</accession>
<comment type="similarity">
    <text evidence="1 4">Belongs to the aldehyde dehydrogenase family.</text>
</comment>
<dbReference type="GO" id="GO:0009450">
    <property type="term" value="P:gamma-aminobutyric acid catabolic process"/>
    <property type="evidence" value="ECO:0007669"/>
    <property type="project" value="TreeGrafter"/>
</dbReference>
<dbReference type="InterPro" id="IPR016161">
    <property type="entry name" value="Ald_DH/histidinol_DH"/>
</dbReference>
<gene>
    <name evidence="6" type="ORF">ZZM4_0061</name>
</gene>
<reference evidence="6" key="1">
    <citation type="submission" date="2010-01" db="EMBL/GenBank/DDBJ databases">
        <title>Complete sequence of plasmid2 of Zymomonas mobilis subsp. mobilis ZM4.</title>
        <authorList>
            <consortium name="US DOE Joint Genome Institute"/>
            <person name="Lucas S."/>
            <person name="Copeland A."/>
            <person name="Lapidus A."/>
            <person name="Glavina del Rio T."/>
            <person name="Tice H."/>
            <person name="Bruce D."/>
            <person name="Goodwin L."/>
            <person name="Pitluck S."/>
            <person name="Balakireva M."/>
            <person name="Brettin T."/>
            <person name="Detter J.C."/>
            <person name="Han C."/>
            <person name="Larimer F."/>
            <person name="Land M."/>
            <person name="Hauser L."/>
            <person name="Kyrpides N."/>
            <person name="Mikhailova N."/>
            <person name="Pappas K."/>
        </authorList>
    </citation>
    <scope>NUCLEOTIDE SEQUENCE [LARGE SCALE GENOMIC DNA]</scope>
    <source>
        <strain evidence="6">ZM4</strain>
        <plasmid evidence="6">pZZM402</plasmid>
    </source>
</reference>
<dbReference type="InterPro" id="IPR029510">
    <property type="entry name" value="Ald_DH_CS_GLU"/>
</dbReference>
<dbReference type="FunFam" id="3.40.605.10:FF:000005">
    <property type="entry name" value="Succinate-semialdehyde dehydrogenase I"/>
    <property type="match status" value="1"/>
</dbReference>
<proteinExistence type="inferred from homology"/>
<evidence type="ECO:0000256" key="4">
    <source>
        <dbReference type="RuleBase" id="RU003345"/>
    </source>
</evidence>
<dbReference type="CDD" id="cd07103">
    <property type="entry name" value="ALDH_F5_SSADH_GabD"/>
    <property type="match status" value="1"/>
</dbReference>
<dbReference type="EMBL" id="CP001882">
    <property type="protein sequence ID" value="ADC33837.1"/>
    <property type="molecule type" value="Genomic_DNA"/>
</dbReference>
<dbReference type="EC" id="1.2.1.24" evidence="6"/>
<dbReference type="GO" id="GO:0004777">
    <property type="term" value="F:succinate-semialdehyde dehydrogenase (NAD+) activity"/>
    <property type="evidence" value="ECO:0007669"/>
    <property type="project" value="UniProtKB-EC"/>
</dbReference>
<dbReference type="RefSeq" id="WP_012954727.1">
    <property type="nucleotide sequence ID" value="NC_013785.1"/>
</dbReference>
<dbReference type="Gene3D" id="3.40.309.10">
    <property type="entry name" value="Aldehyde Dehydrogenase, Chain A, domain 2"/>
    <property type="match status" value="1"/>
</dbReference>
<dbReference type="PROSITE" id="PS00687">
    <property type="entry name" value="ALDEHYDE_DEHYDR_GLU"/>
    <property type="match status" value="1"/>
</dbReference>
<evidence type="ECO:0000259" key="5">
    <source>
        <dbReference type="Pfam" id="PF00171"/>
    </source>
</evidence>
<keyword evidence="2 4" id="KW-0560">Oxidoreductase</keyword>
<dbReference type="PANTHER" id="PTHR43353:SF6">
    <property type="entry name" value="CYTOPLASMIC ALDEHYDE DEHYDROGENASE (EUROFUNG)"/>
    <property type="match status" value="1"/>
</dbReference>
<feature type="domain" description="Aldehyde dehydrogenase" evidence="5">
    <location>
        <begin position="15"/>
        <end position="478"/>
    </location>
</feature>
<evidence type="ECO:0000256" key="1">
    <source>
        <dbReference type="ARBA" id="ARBA00009986"/>
    </source>
</evidence>
<evidence type="ECO:0000256" key="3">
    <source>
        <dbReference type="PROSITE-ProRule" id="PRU10007"/>
    </source>
</evidence>
<name>A0A806CIM4_ZYMMO</name>
<dbReference type="SUPFAM" id="SSF53720">
    <property type="entry name" value="ALDH-like"/>
    <property type="match status" value="1"/>
</dbReference>
<evidence type="ECO:0000256" key="2">
    <source>
        <dbReference type="ARBA" id="ARBA00023002"/>
    </source>
</evidence>
<feature type="active site" evidence="3">
    <location>
        <position position="254"/>
    </location>
</feature>
<dbReference type="InterPro" id="IPR015590">
    <property type="entry name" value="Aldehyde_DH_dom"/>
</dbReference>
<dbReference type="InterPro" id="IPR016162">
    <property type="entry name" value="Ald_DH_N"/>
</dbReference>
<protein>
    <submittedName>
        <fullName evidence="6">Succinate-semialdehyde dehydrogenase</fullName>
        <ecNumber evidence="6">1.2.1.24</ecNumber>
    </submittedName>
</protein>